<dbReference type="SUPFAM" id="SSF57667">
    <property type="entry name" value="beta-beta-alpha zinc fingers"/>
    <property type="match status" value="1"/>
</dbReference>
<keyword evidence="3" id="KW-1185">Reference proteome</keyword>
<feature type="domain" description="C2H2-type" evidence="1">
    <location>
        <begin position="85"/>
        <end position="109"/>
    </location>
</feature>
<evidence type="ECO:0000259" key="1">
    <source>
        <dbReference type="SMART" id="SM00355"/>
    </source>
</evidence>
<feature type="domain" description="C2H2-type" evidence="1">
    <location>
        <begin position="50"/>
        <end position="73"/>
    </location>
</feature>
<sequence>MDQQEQKKFKYICEKCNYFTNAKSGWTKHVNSGLHIEGHRATRCDKKIMDNCPHCEYKTKNNTAMNTHVLNNHADKNERKIKYTYYCEYCDYGAFSEKHYKKHLITTKHKQMLELIKNIKAENSAF</sequence>
<dbReference type="Gene3D" id="3.30.160.60">
    <property type="entry name" value="Classic Zinc Finger"/>
    <property type="match status" value="1"/>
</dbReference>
<dbReference type="EMBL" id="MF782455">
    <property type="protein sequence ID" value="ATZ80149.1"/>
    <property type="molecule type" value="Genomic_DNA"/>
</dbReference>
<organism evidence="2">
    <name type="scientific">Bodo saltans virus</name>
    <dbReference type="NCBI Taxonomy" id="2024608"/>
    <lineage>
        <taxon>Viruses</taxon>
        <taxon>Varidnaviria</taxon>
        <taxon>Bamfordvirae</taxon>
        <taxon>Nucleocytoviricota</taxon>
        <taxon>Megaviricetes</taxon>
        <taxon>Imitervirales</taxon>
        <taxon>Mimiviridae</taxon>
        <taxon>Klosneuvirinae</taxon>
        <taxon>Theiavirus</taxon>
        <taxon>Theiavirus salishense</taxon>
    </lineage>
</organism>
<evidence type="ECO:0000313" key="2">
    <source>
        <dbReference type="EMBL" id="ATZ80149.1"/>
    </source>
</evidence>
<dbReference type="Proteomes" id="UP000240325">
    <property type="component" value="Segment"/>
</dbReference>
<dbReference type="InterPro" id="IPR013087">
    <property type="entry name" value="Znf_C2H2_type"/>
</dbReference>
<dbReference type="SMART" id="SM00355">
    <property type="entry name" value="ZnF_C2H2"/>
    <property type="match status" value="3"/>
</dbReference>
<evidence type="ECO:0000313" key="3">
    <source>
        <dbReference type="Proteomes" id="UP000240325"/>
    </source>
</evidence>
<accession>A0A2H4UTH4</accession>
<proteinExistence type="predicted"/>
<name>A0A2H4UTH4_9VIRU</name>
<protein>
    <recommendedName>
        <fullName evidence="1">C2H2-type domain-containing protein</fullName>
    </recommendedName>
</protein>
<reference evidence="2" key="1">
    <citation type="journal article" date="2017" name="Elife">
        <title>The kinetoplastid-infecting Bodo saltans virus (BsV), a window into the most abundant giant viruses in the sea.</title>
        <authorList>
            <person name="Deeg C.M."/>
            <person name="Chow C.-E.T."/>
            <person name="Suttle C.A."/>
        </authorList>
    </citation>
    <scope>NUCLEOTIDE SEQUENCE</scope>
    <source>
        <strain evidence="2">NG1</strain>
    </source>
</reference>
<feature type="domain" description="C2H2-type" evidence="1">
    <location>
        <begin position="11"/>
        <end position="35"/>
    </location>
</feature>
<dbReference type="InterPro" id="IPR036236">
    <property type="entry name" value="Znf_C2H2_sf"/>
</dbReference>
<gene>
    <name evidence="2" type="ORF">BMW23_0088</name>
</gene>